<keyword evidence="8" id="KW-0756">Sterol biosynthesis</keyword>
<dbReference type="EMBL" id="KI394011">
    <property type="protein sequence ID" value="ERN05467.1"/>
    <property type="molecule type" value="Genomic_DNA"/>
</dbReference>
<dbReference type="OrthoDB" id="10058185at2759"/>
<evidence type="ECO:0000313" key="18">
    <source>
        <dbReference type="Proteomes" id="UP000017836"/>
    </source>
</evidence>
<dbReference type="PROSITE" id="PS50845">
    <property type="entry name" value="RETICULON"/>
    <property type="match status" value="1"/>
</dbReference>
<name>W1P6F6_AMBTC</name>
<evidence type="ECO:0000256" key="1">
    <source>
        <dbReference type="ARBA" id="ARBA00004477"/>
    </source>
</evidence>
<keyword evidence="12" id="KW-1207">Sterol metabolism</keyword>
<feature type="transmembrane region" description="Helical" evidence="15">
    <location>
        <begin position="418"/>
        <end position="439"/>
    </location>
</feature>
<evidence type="ECO:0000313" key="17">
    <source>
        <dbReference type="EMBL" id="ERN05467.1"/>
    </source>
</evidence>
<dbReference type="Pfam" id="PF01073">
    <property type="entry name" value="3Beta_HSD"/>
    <property type="match status" value="1"/>
</dbReference>
<keyword evidence="18" id="KW-1185">Reference proteome</keyword>
<evidence type="ECO:0000256" key="14">
    <source>
        <dbReference type="ARBA" id="ARBA00060653"/>
    </source>
</evidence>
<protein>
    <recommendedName>
        <fullName evidence="15">Reticulon-like protein</fullName>
    </recommendedName>
</protein>
<keyword evidence="10" id="KW-0443">Lipid metabolism</keyword>
<evidence type="ECO:0000256" key="15">
    <source>
        <dbReference type="RuleBase" id="RU363132"/>
    </source>
</evidence>
<organism evidence="17 18">
    <name type="scientific">Amborella trichopoda</name>
    <dbReference type="NCBI Taxonomy" id="13333"/>
    <lineage>
        <taxon>Eukaryota</taxon>
        <taxon>Viridiplantae</taxon>
        <taxon>Streptophyta</taxon>
        <taxon>Embryophyta</taxon>
        <taxon>Tracheophyta</taxon>
        <taxon>Spermatophyta</taxon>
        <taxon>Magnoliopsida</taxon>
        <taxon>Amborellales</taxon>
        <taxon>Amborellaceae</taxon>
        <taxon>Amborella</taxon>
    </lineage>
</organism>
<keyword evidence="5" id="KW-0752">Steroid biosynthesis</keyword>
<keyword evidence="5" id="KW-0444">Lipid biosynthesis</keyword>
<evidence type="ECO:0000256" key="9">
    <source>
        <dbReference type="ARBA" id="ARBA00023027"/>
    </source>
</evidence>
<keyword evidence="3 15" id="KW-0812">Transmembrane</keyword>
<evidence type="ECO:0000256" key="10">
    <source>
        <dbReference type="ARBA" id="ARBA00023098"/>
    </source>
</evidence>
<dbReference type="Pfam" id="PF02453">
    <property type="entry name" value="Reticulon"/>
    <property type="match status" value="1"/>
</dbReference>
<dbReference type="Gramene" id="ERN05467">
    <property type="protein sequence ID" value="ERN05467"/>
    <property type="gene ID" value="AMTR_s00007p00249450"/>
</dbReference>
<evidence type="ECO:0000256" key="3">
    <source>
        <dbReference type="ARBA" id="ARBA00022692"/>
    </source>
</evidence>
<dbReference type="InterPro" id="IPR036291">
    <property type="entry name" value="NAD(P)-bd_dom_sf"/>
</dbReference>
<reference evidence="18" key="1">
    <citation type="journal article" date="2013" name="Science">
        <title>The Amborella genome and the evolution of flowering plants.</title>
        <authorList>
            <consortium name="Amborella Genome Project"/>
        </authorList>
    </citation>
    <scope>NUCLEOTIDE SEQUENCE [LARGE SCALE GENOMIC DNA]</scope>
</reference>
<comment type="pathway">
    <text evidence="14">Steroid biosynthesis; zymosterol biosynthesis; zymosterol from lanosterol: step 4/6.</text>
</comment>
<keyword evidence="4 15" id="KW-0256">Endoplasmic reticulum</keyword>
<keyword evidence="9" id="KW-0520">NAD</keyword>
<keyword evidence="7" id="KW-0560">Oxidoreductase</keyword>
<evidence type="ECO:0000256" key="13">
    <source>
        <dbReference type="ARBA" id="ARBA00023221"/>
    </source>
</evidence>
<evidence type="ECO:0000259" key="16">
    <source>
        <dbReference type="PROSITE" id="PS50845"/>
    </source>
</evidence>
<evidence type="ECO:0000256" key="4">
    <source>
        <dbReference type="ARBA" id="ARBA00022824"/>
    </source>
</evidence>
<evidence type="ECO:0000256" key="8">
    <source>
        <dbReference type="ARBA" id="ARBA00023011"/>
    </source>
</evidence>
<dbReference type="FunFam" id="3.40.50.720:FF:000273">
    <property type="entry name" value="Reticulon-like protein"/>
    <property type="match status" value="1"/>
</dbReference>
<evidence type="ECO:0000256" key="5">
    <source>
        <dbReference type="ARBA" id="ARBA00022955"/>
    </source>
</evidence>
<dbReference type="InterPro" id="IPR002225">
    <property type="entry name" value="3Beta_OHSteriod_DH/Estase"/>
</dbReference>
<dbReference type="Proteomes" id="UP000017836">
    <property type="component" value="Unassembled WGS sequence"/>
</dbReference>
<keyword evidence="6 15" id="KW-1133">Transmembrane helix</keyword>
<dbReference type="eggNOG" id="KOG1430">
    <property type="taxonomic scope" value="Eukaryota"/>
</dbReference>
<dbReference type="Gene3D" id="3.40.50.720">
    <property type="entry name" value="NAD(P)-binding Rossmann-like Domain"/>
    <property type="match status" value="1"/>
</dbReference>
<feature type="transmembrane region" description="Helical" evidence="15">
    <location>
        <begin position="391"/>
        <end position="412"/>
    </location>
</feature>
<dbReference type="KEGG" id="atr:18433647"/>
<accession>W1P6F6</accession>
<comment type="similarity">
    <text evidence="2">Belongs to the 3-beta-HSD family.</text>
</comment>
<dbReference type="AlphaFoldDB" id="W1P6F6"/>
<evidence type="ECO:0000256" key="6">
    <source>
        <dbReference type="ARBA" id="ARBA00022989"/>
    </source>
</evidence>
<gene>
    <name evidence="17" type="ORF">AMTR_s00007p00249450</name>
</gene>
<evidence type="ECO:0000256" key="2">
    <source>
        <dbReference type="ARBA" id="ARBA00009219"/>
    </source>
</evidence>
<dbReference type="GO" id="GO:0005789">
    <property type="term" value="C:endoplasmic reticulum membrane"/>
    <property type="evidence" value="ECO:0007669"/>
    <property type="project" value="UniProtKB-SubCell"/>
</dbReference>
<keyword evidence="11 15" id="KW-0472">Membrane</keyword>
<feature type="transmembrane region" description="Helical" evidence="15">
    <location>
        <begin position="483"/>
        <end position="499"/>
    </location>
</feature>
<sequence length="558" mass="61990">MEGLCCVVTGGRGFAARHLVSMLLASPKWYLLRIADLPTSIQFDDGEEDSILGQSLRSGRALYISMDLCDKAQVLQACQGADVVFHMAAPNSSINNYLLHYSVNVQGTKNVIDACVECKVKRLIYTSSPSVVFDGIHGIHNGDESLPYPDKHNDHYSATKAEGEALVLNANGKEGLLTCCIRPSSIFGPGDRLLVPSLVASARSGKSKFLIGDGNNMYDFTYVENVAHAHICAEQALHSLRRSEETAAGKAYFITNMEAIKFWEFMSLILEGLGYERPKIKVPASVVMPIAHILEWMYGKLGRYGMSVPQVTPSRVRLLTCNRTFNCSRANTLLGYTPIVPLEEGLKRTLESYPNLRAEHKAERTSSKASMLLGGGWAADILLWKDVKQTLGILLSFFLFYFYFFPSGSTFITAVSKLFLAMAVFLFIHGLLPSSVLGYKIEKLQASSFHSSEELTRQIAASIVCTWNSMVGILKSLSRGKDWLLFFKVVIILSILNIMGRVSMRSLLGTGIPTMFVIFYIYDKKEEQIDGLVQKAMAYVLRLKTDLTFKFYAARKQS</sequence>
<dbReference type="PANTHER" id="PTHR43245">
    <property type="entry name" value="BIFUNCTIONAL POLYMYXIN RESISTANCE PROTEIN ARNA"/>
    <property type="match status" value="1"/>
</dbReference>
<evidence type="ECO:0000256" key="7">
    <source>
        <dbReference type="ARBA" id="ARBA00023002"/>
    </source>
</evidence>
<dbReference type="OMA" id="LTYGECD"/>
<evidence type="ECO:0000256" key="11">
    <source>
        <dbReference type="ARBA" id="ARBA00023136"/>
    </source>
</evidence>
<dbReference type="InterPro" id="IPR050177">
    <property type="entry name" value="Lipid_A_modif_metabolic_enz"/>
</dbReference>
<dbReference type="HOGENOM" id="CLU_007383_6_8_1"/>
<keyword evidence="13" id="KW-0753">Steroid metabolism</keyword>
<dbReference type="SUPFAM" id="SSF51735">
    <property type="entry name" value="NAD(P)-binding Rossmann-fold domains"/>
    <property type="match status" value="1"/>
</dbReference>
<dbReference type="PANTHER" id="PTHR43245:SF51">
    <property type="entry name" value="SHORT CHAIN DEHYDROGENASE_REDUCTASE FAMILY 42E, MEMBER 2"/>
    <property type="match status" value="1"/>
</dbReference>
<proteinExistence type="inferred from homology"/>
<dbReference type="GO" id="GO:0016126">
    <property type="term" value="P:sterol biosynthetic process"/>
    <property type="evidence" value="ECO:0007669"/>
    <property type="project" value="UniProtKB-KW"/>
</dbReference>
<dbReference type="STRING" id="13333.W1P6F6"/>
<dbReference type="GO" id="GO:0016616">
    <property type="term" value="F:oxidoreductase activity, acting on the CH-OH group of donors, NAD or NADP as acceptor"/>
    <property type="evidence" value="ECO:0000318"/>
    <property type="project" value="GO_Central"/>
</dbReference>
<evidence type="ECO:0000256" key="12">
    <source>
        <dbReference type="ARBA" id="ARBA00023166"/>
    </source>
</evidence>
<feature type="domain" description="Reticulon" evidence="16">
    <location>
        <begin position="378"/>
        <end position="558"/>
    </location>
</feature>
<dbReference type="InterPro" id="IPR003388">
    <property type="entry name" value="Reticulon"/>
</dbReference>
<comment type="subcellular location">
    <subcellularLocation>
        <location evidence="1 15">Endoplasmic reticulum membrane</location>
        <topology evidence="1 15">Multi-pass membrane protein</topology>
    </subcellularLocation>
</comment>